<name>A0ABW6VC94_MICFU</name>
<dbReference type="Pfam" id="PF05960">
    <property type="entry name" value="DUF885"/>
    <property type="match status" value="1"/>
</dbReference>
<evidence type="ECO:0000313" key="2">
    <source>
        <dbReference type="Proteomes" id="UP001602119"/>
    </source>
</evidence>
<comment type="caution">
    <text evidence="1">The sequence shown here is derived from an EMBL/GenBank/DDBJ whole genome shotgun (WGS) entry which is preliminary data.</text>
</comment>
<gene>
    <name evidence="1" type="ORF">ACFY05_29315</name>
</gene>
<dbReference type="Proteomes" id="UP001602119">
    <property type="component" value="Unassembled WGS sequence"/>
</dbReference>
<evidence type="ECO:0000313" key="1">
    <source>
        <dbReference type="EMBL" id="MFF4776971.1"/>
    </source>
</evidence>
<sequence>MIPPTVHHICDSYVDDYARLNPIAATESGIRGHDDRLPDLSPDGHRARAELARSALARISAAHAADESERVAQAVFAERIGLRVEEHEAGSPQAELNVITSPVQSIRWVFDLMPTATAEDWAVIARRLGAVPDALAGYRASLSAAADEGRVAAARQVRRAIGQCETWSAPDGFFAVFTRSAEVGDALRAELETAARTAAAAYAELAAFLRDELGPRSRSEDAIGAELYGLASRSALGARLDPREAYAWGWEEFHRIEAEMARLADRIRPGAGPAEAAAALDADPRYRVLGQDGFQAWMRELSGRALDDLRGTHFDIPDELMRLDCRIAPPGGGTGAYYTNPTEDFSRPGTMWWSLPEGEEEFSVWREASTVYHEGVPGHHLQIGTVVATSGLNRFQRLLCFIDGHGEGWALYAERLMRELGHLDDAPLLGMLNKSLFRAARVVLDIGLHLKLAIPAGTGFHEGERWTPELGVEFLTTRTLTDRVRAADEIDRYLGWPGQASAYKLGERLWLDLREEVRARRGAAFDLKDFHTRALRGGPAGLDTMRDLLADL</sequence>
<protein>
    <submittedName>
        <fullName evidence="1">DUF885 domain-containing protein</fullName>
    </submittedName>
</protein>
<keyword evidence="2" id="KW-1185">Reference proteome</keyword>
<dbReference type="PANTHER" id="PTHR33361:SF2">
    <property type="entry name" value="DUF885 DOMAIN-CONTAINING PROTEIN"/>
    <property type="match status" value="1"/>
</dbReference>
<dbReference type="RefSeq" id="WP_387345380.1">
    <property type="nucleotide sequence ID" value="NZ_JBIAXI010000021.1"/>
</dbReference>
<dbReference type="InterPro" id="IPR010281">
    <property type="entry name" value="DUF885"/>
</dbReference>
<proteinExistence type="predicted"/>
<accession>A0ABW6VC94</accession>
<reference evidence="1 2" key="1">
    <citation type="submission" date="2024-10" db="EMBL/GenBank/DDBJ databases">
        <title>The Natural Products Discovery Center: Release of the First 8490 Sequenced Strains for Exploring Actinobacteria Biosynthetic Diversity.</title>
        <authorList>
            <person name="Kalkreuter E."/>
            <person name="Kautsar S.A."/>
            <person name="Yang D."/>
            <person name="Bader C.D."/>
            <person name="Teijaro C.N."/>
            <person name="Fluegel L."/>
            <person name="Davis C.M."/>
            <person name="Simpson J.R."/>
            <person name="Lauterbach L."/>
            <person name="Steele A.D."/>
            <person name="Gui C."/>
            <person name="Meng S."/>
            <person name="Li G."/>
            <person name="Viehrig K."/>
            <person name="Ye F."/>
            <person name="Su P."/>
            <person name="Kiefer A.F."/>
            <person name="Nichols A."/>
            <person name="Cepeda A.J."/>
            <person name="Yan W."/>
            <person name="Fan B."/>
            <person name="Jiang Y."/>
            <person name="Adhikari A."/>
            <person name="Zheng C.-J."/>
            <person name="Schuster L."/>
            <person name="Cowan T.M."/>
            <person name="Smanski M.J."/>
            <person name="Chevrette M.G."/>
            <person name="De Carvalho L.P.S."/>
            <person name="Shen B."/>
        </authorList>
    </citation>
    <scope>NUCLEOTIDE SEQUENCE [LARGE SCALE GENOMIC DNA]</scope>
    <source>
        <strain evidence="1 2">NPDC001281</strain>
    </source>
</reference>
<dbReference type="PANTHER" id="PTHR33361">
    <property type="entry name" value="GLR0591 PROTEIN"/>
    <property type="match status" value="1"/>
</dbReference>
<organism evidence="1 2">
    <name type="scientific">Microtetraspora fusca</name>
    <dbReference type="NCBI Taxonomy" id="1997"/>
    <lineage>
        <taxon>Bacteria</taxon>
        <taxon>Bacillati</taxon>
        <taxon>Actinomycetota</taxon>
        <taxon>Actinomycetes</taxon>
        <taxon>Streptosporangiales</taxon>
        <taxon>Streptosporangiaceae</taxon>
        <taxon>Microtetraspora</taxon>
    </lineage>
</organism>
<dbReference type="EMBL" id="JBIAXI010000021">
    <property type="protein sequence ID" value="MFF4776971.1"/>
    <property type="molecule type" value="Genomic_DNA"/>
</dbReference>